<sequence>MKRLILSALITASLSPALIPVSALANTPKLEGQHSDWTVYTRGDGRAKTCYAVSRATTLAPTSVNHGDIFFLLSNWANGEATEQPSLMTGFELKPARSPKARVGSTAVTMYGAANEAFISETSDERRLVNQMRSGANMTVEAVSARGTEVSYNFSLKGVTAALRQSKSLCG</sequence>
<keyword evidence="3" id="KW-1185">Reference proteome</keyword>
<comment type="caution">
    <text evidence="2">The sequence shown here is derived from an EMBL/GenBank/DDBJ whole genome shotgun (WGS) entry which is preliminary data.</text>
</comment>
<dbReference type="RefSeq" id="WP_189495606.1">
    <property type="nucleotide sequence ID" value="NZ_BMZH01000002.1"/>
</dbReference>
<evidence type="ECO:0000313" key="2">
    <source>
        <dbReference type="EMBL" id="GHA86963.1"/>
    </source>
</evidence>
<evidence type="ECO:0000256" key="1">
    <source>
        <dbReference type="SAM" id="SignalP"/>
    </source>
</evidence>
<evidence type="ECO:0000313" key="3">
    <source>
        <dbReference type="Proteomes" id="UP000634004"/>
    </source>
</evidence>
<dbReference type="InterPro" id="IPR010642">
    <property type="entry name" value="Invasion_prot_B"/>
</dbReference>
<proteinExistence type="predicted"/>
<keyword evidence="1" id="KW-0732">Signal</keyword>
<dbReference type="InterPro" id="IPR038696">
    <property type="entry name" value="IalB_sf"/>
</dbReference>
<protein>
    <submittedName>
        <fullName evidence="2">Uncharacterized protein</fullName>
    </submittedName>
</protein>
<feature type="chain" id="PRO_5035316041" evidence="1">
    <location>
        <begin position="26"/>
        <end position="171"/>
    </location>
</feature>
<feature type="signal peptide" evidence="1">
    <location>
        <begin position="1"/>
        <end position="25"/>
    </location>
</feature>
<accession>A0A8J3G1L1</accession>
<name>A0A8J3G1L1_9PROT</name>
<dbReference type="Proteomes" id="UP000634004">
    <property type="component" value="Unassembled WGS sequence"/>
</dbReference>
<dbReference type="AlphaFoldDB" id="A0A8J3G1L1"/>
<dbReference type="EMBL" id="BMZH01000002">
    <property type="protein sequence ID" value="GHA86963.1"/>
    <property type="molecule type" value="Genomic_DNA"/>
</dbReference>
<reference evidence="2" key="2">
    <citation type="submission" date="2020-09" db="EMBL/GenBank/DDBJ databases">
        <authorList>
            <person name="Sun Q."/>
            <person name="Kim S."/>
        </authorList>
    </citation>
    <scope>NUCLEOTIDE SEQUENCE</scope>
    <source>
        <strain evidence="2">KCTC 32513</strain>
    </source>
</reference>
<reference evidence="2" key="1">
    <citation type="journal article" date="2014" name="Int. J. Syst. Evol. Microbiol.">
        <title>Complete genome sequence of Corynebacterium casei LMG S-19264T (=DSM 44701T), isolated from a smear-ripened cheese.</title>
        <authorList>
            <consortium name="US DOE Joint Genome Institute (JGI-PGF)"/>
            <person name="Walter F."/>
            <person name="Albersmeier A."/>
            <person name="Kalinowski J."/>
            <person name="Ruckert C."/>
        </authorList>
    </citation>
    <scope>NUCLEOTIDE SEQUENCE</scope>
    <source>
        <strain evidence="2">KCTC 32513</strain>
    </source>
</reference>
<dbReference type="Gene3D" id="2.60.40.1880">
    <property type="entry name" value="Invasion associated locus B (IalB) protein"/>
    <property type="match status" value="1"/>
</dbReference>
<organism evidence="2 3">
    <name type="scientific">Algimonas arctica</name>
    <dbReference type="NCBI Taxonomy" id="1479486"/>
    <lineage>
        <taxon>Bacteria</taxon>
        <taxon>Pseudomonadati</taxon>
        <taxon>Pseudomonadota</taxon>
        <taxon>Alphaproteobacteria</taxon>
        <taxon>Maricaulales</taxon>
        <taxon>Robiginitomaculaceae</taxon>
        <taxon>Algimonas</taxon>
    </lineage>
</organism>
<gene>
    <name evidence="2" type="ORF">GCM10009069_07760</name>
</gene>
<dbReference type="Pfam" id="PF06776">
    <property type="entry name" value="IalB"/>
    <property type="match status" value="1"/>
</dbReference>